<evidence type="ECO:0000313" key="1">
    <source>
        <dbReference type="EMBL" id="KAK0628541.1"/>
    </source>
</evidence>
<evidence type="ECO:0000313" key="2">
    <source>
        <dbReference type="Proteomes" id="UP001174934"/>
    </source>
</evidence>
<reference evidence="1" key="1">
    <citation type="submission" date="2023-06" db="EMBL/GenBank/DDBJ databases">
        <title>Genome-scale phylogeny and comparative genomics of the fungal order Sordariales.</title>
        <authorList>
            <consortium name="Lawrence Berkeley National Laboratory"/>
            <person name="Hensen N."/>
            <person name="Bonometti L."/>
            <person name="Westerberg I."/>
            <person name="Brannstrom I.O."/>
            <person name="Guillou S."/>
            <person name="Cros-Aarteil S."/>
            <person name="Calhoun S."/>
            <person name="Haridas S."/>
            <person name="Kuo A."/>
            <person name="Mondo S."/>
            <person name="Pangilinan J."/>
            <person name="Riley R."/>
            <person name="LaButti K."/>
            <person name="Andreopoulos B."/>
            <person name="Lipzen A."/>
            <person name="Chen C."/>
            <person name="Yanf M."/>
            <person name="Daum C."/>
            <person name="Ng V."/>
            <person name="Clum A."/>
            <person name="Steindorff A."/>
            <person name="Ohm R."/>
            <person name="Martin F."/>
            <person name="Silar P."/>
            <person name="Natvig D."/>
            <person name="Lalanne C."/>
            <person name="Gautier V."/>
            <person name="Ament-velasquez S.L."/>
            <person name="Kruys A."/>
            <person name="Hutchinson M.I."/>
            <person name="Powell A.J."/>
            <person name="Barry K."/>
            <person name="Miller A.N."/>
            <person name="Grigoriev I.V."/>
            <person name="Debuchy R."/>
            <person name="Gladieux P."/>
            <person name="Thoren M.H."/>
            <person name="Johannesson H."/>
        </authorList>
    </citation>
    <scope>NUCLEOTIDE SEQUENCE</scope>
    <source>
        <strain evidence="1">SMH3391-2</strain>
    </source>
</reference>
<dbReference type="AlphaFoldDB" id="A0AA39X7H9"/>
<comment type="caution">
    <text evidence="1">The sequence shown here is derived from an EMBL/GenBank/DDBJ whole genome shotgun (WGS) entry which is preliminary data.</text>
</comment>
<name>A0AA39X7H9_9PEZI</name>
<organism evidence="1 2">
    <name type="scientific">Bombardia bombarda</name>
    <dbReference type="NCBI Taxonomy" id="252184"/>
    <lineage>
        <taxon>Eukaryota</taxon>
        <taxon>Fungi</taxon>
        <taxon>Dikarya</taxon>
        <taxon>Ascomycota</taxon>
        <taxon>Pezizomycotina</taxon>
        <taxon>Sordariomycetes</taxon>
        <taxon>Sordariomycetidae</taxon>
        <taxon>Sordariales</taxon>
        <taxon>Lasiosphaeriaceae</taxon>
        <taxon>Bombardia</taxon>
    </lineage>
</organism>
<gene>
    <name evidence="1" type="ORF">B0T17DRAFT_522999</name>
</gene>
<keyword evidence="2" id="KW-1185">Reference proteome</keyword>
<protein>
    <submittedName>
        <fullName evidence="1">Uncharacterized protein</fullName>
    </submittedName>
</protein>
<sequence>MQIARFFQQNKSVTQEQCDAEEARRLTNQSVTATPSQGGTSYTVEGRHVVV</sequence>
<dbReference type="EMBL" id="JAULSR010000002">
    <property type="protein sequence ID" value="KAK0628541.1"/>
    <property type="molecule type" value="Genomic_DNA"/>
</dbReference>
<dbReference type="Proteomes" id="UP001174934">
    <property type="component" value="Unassembled WGS sequence"/>
</dbReference>
<accession>A0AA39X7H9</accession>
<proteinExistence type="predicted"/>